<evidence type="ECO:0000313" key="1">
    <source>
        <dbReference type="EMBL" id="MQM15942.1"/>
    </source>
</evidence>
<name>A0A843X9D9_COLES</name>
<evidence type="ECO:0000313" key="2">
    <source>
        <dbReference type="Proteomes" id="UP000652761"/>
    </source>
</evidence>
<gene>
    <name evidence="1" type="ORF">Taro_048896</name>
</gene>
<proteinExistence type="predicted"/>
<dbReference type="AlphaFoldDB" id="A0A843X9D9"/>
<reference evidence="1" key="1">
    <citation type="submission" date="2017-07" db="EMBL/GenBank/DDBJ databases">
        <title>Taro Niue Genome Assembly and Annotation.</title>
        <authorList>
            <person name="Atibalentja N."/>
            <person name="Keating K."/>
            <person name="Fields C.J."/>
        </authorList>
    </citation>
    <scope>NUCLEOTIDE SEQUENCE</scope>
    <source>
        <strain evidence="1">Niue_2</strain>
        <tissue evidence="1">Leaf</tissue>
    </source>
</reference>
<dbReference type="EMBL" id="NMUH01006756">
    <property type="protein sequence ID" value="MQM15942.1"/>
    <property type="molecule type" value="Genomic_DNA"/>
</dbReference>
<organism evidence="1 2">
    <name type="scientific">Colocasia esculenta</name>
    <name type="common">Wild taro</name>
    <name type="synonym">Arum esculentum</name>
    <dbReference type="NCBI Taxonomy" id="4460"/>
    <lineage>
        <taxon>Eukaryota</taxon>
        <taxon>Viridiplantae</taxon>
        <taxon>Streptophyta</taxon>
        <taxon>Embryophyta</taxon>
        <taxon>Tracheophyta</taxon>
        <taxon>Spermatophyta</taxon>
        <taxon>Magnoliopsida</taxon>
        <taxon>Liliopsida</taxon>
        <taxon>Araceae</taxon>
        <taxon>Aroideae</taxon>
        <taxon>Colocasieae</taxon>
        <taxon>Colocasia</taxon>
    </lineage>
</organism>
<accession>A0A843X9D9</accession>
<sequence>MIVPRAKSLLGQSLPLENLRLDIVSPWRYMHINISPLCSPAQHGDLHMSIDIFISMESISIWRVYKHLYFIPRGVQLDMGGDIHRSFTVEDDPGLSCTSTLCRARTLHAFKGSPKGTLRPTRQ</sequence>
<comment type="caution">
    <text evidence="1">The sequence shown here is derived from an EMBL/GenBank/DDBJ whole genome shotgun (WGS) entry which is preliminary data.</text>
</comment>
<dbReference type="Proteomes" id="UP000652761">
    <property type="component" value="Unassembled WGS sequence"/>
</dbReference>
<keyword evidence="2" id="KW-1185">Reference proteome</keyword>
<protein>
    <submittedName>
        <fullName evidence="1">Uncharacterized protein</fullName>
    </submittedName>
</protein>